<dbReference type="SUPFAM" id="SSF49265">
    <property type="entry name" value="Fibronectin type III"/>
    <property type="match status" value="1"/>
</dbReference>
<protein>
    <submittedName>
        <fullName evidence="6">Chromosome 11 SCAF14249, whole genome shotgun sequence</fullName>
    </submittedName>
</protein>
<feature type="domain" description="Fibronectin type-III" evidence="5">
    <location>
        <begin position="204"/>
        <end position="301"/>
    </location>
</feature>
<evidence type="ECO:0000256" key="3">
    <source>
        <dbReference type="ARBA" id="ARBA00023319"/>
    </source>
</evidence>
<dbReference type="PROSITE" id="PS50835">
    <property type="entry name" value="IG_LIKE"/>
    <property type="match status" value="1"/>
</dbReference>
<dbReference type="FunFam" id="2.60.40.10:FF:001232">
    <property type="entry name" value="Immunoglobulin-like and fibronectin type III domain-containing 1"/>
    <property type="match status" value="1"/>
</dbReference>
<dbReference type="InterPro" id="IPR036116">
    <property type="entry name" value="FN3_sf"/>
</dbReference>
<evidence type="ECO:0000259" key="5">
    <source>
        <dbReference type="PROSITE" id="PS50853"/>
    </source>
</evidence>
<dbReference type="OrthoDB" id="504170at2759"/>
<reference evidence="6" key="2">
    <citation type="submission" date="2004-02" db="EMBL/GenBank/DDBJ databases">
        <authorList>
            <consortium name="Genoscope"/>
            <consortium name="Whitehead Institute Centre for Genome Research"/>
        </authorList>
    </citation>
    <scope>NUCLEOTIDE SEQUENCE</scope>
</reference>
<dbReference type="SUPFAM" id="SSF48726">
    <property type="entry name" value="Immunoglobulin"/>
    <property type="match status" value="3"/>
</dbReference>
<evidence type="ECO:0000259" key="4">
    <source>
        <dbReference type="PROSITE" id="PS50835"/>
    </source>
</evidence>
<dbReference type="SMART" id="SM00409">
    <property type="entry name" value="IG"/>
    <property type="match status" value="3"/>
</dbReference>
<dbReference type="Gene3D" id="2.60.40.10">
    <property type="entry name" value="Immunoglobulins"/>
    <property type="match status" value="5"/>
</dbReference>
<dbReference type="InterPro" id="IPR003961">
    <property type="entry name" value="FN3_dom"/>
</dbReference>
<dbReference type="SMART" id="SM00060">
    <property type="entry name" value="FN3"/>
    <property type="match status" value="2"/>
</dbReference>
<dbReference type="InterPro" id="IPR007110">
    <property type="entry name" value="Ig-like_dom"/>
</dbReference>
<dbReference type="InterPro" id="IPR013098">
    <property type="entry name" value="Ig_I-set"/>
</dbReference>
<dbReference type="FunFam" id="2.60.40.10:FF:000032">
    <property type="entry name" value="palladin isoform X1"/>
    <property type="match status" value="1"/>
</dbReference>
<dbReference type="Pfam" id="PF00041">
    <property type="entry name" value="fn3"/>
    <property type="match status" value="2"/>
</dbReference>
<keyword evidence="3" id="KW-0393">Immunoglobulin domain</keyword>
<proteinExistence type="predicted"/>
<dbReference type="CDD" id="cd00063">
    <property type="entry name" value="FN3"/>
    <property type="match status" value="2"/>
</dbReference>
<dbReference type="PANTHER" id="PTHR14340:SF9">
    <property type="entry name" value="FIBRONECTIN TYPE-III DOMAIN-CONTAINING PROTEIN"/>
    <property type="match status" value="1"/>
</dbReference>
<keyword evidence="1" id="KW-0677">Repeat</keyword>
<dbReference type="Pfam" id="PF07679">
    <property type="entry name" value="I-set"/>
    <property type="match status" value="3"/>
</dbReference>
<dbReference type="KEGG" id="tng:GSTEN00013034G001"/>
<dbReference type="EMBL" id="CAAE01014249">
    <property type="protein sequence ID" value="CAF96121.1"/>
    <property type="molecule type" value="Genomic_DNA"/>
</dbReference>
<dbReference type="AlphaFoldDB" id="Q4STB1"/>
<dbReference type="PRINTS" id="PR00014">
    <property type="entry name" value="FNTYPEIII"/>
</dbReference>
<evidence type="ECO:0000313" key="6">
    <source>
        <dbReference type="EMBL" id="CAF96121.1"/>
    </source>
</evidence>
<dbReference type="SMART" id="SM00408">
    <property type="entry name" value="IGc2"/>
    <property type="match status" value="2"/>
</dbReference>
<dbReference type="FunFam" id="2.60.40.10:FF:000084">
    <property type="entry name" value="Myosin binding protein C, slow type"/>
    <property type="match status" value="1"/>
</dbReference>
<dbReference type="FunFam" id="2.60.40.10:FF:000031">
    <property type="entry name" value="Myosin-binding protein C, slow type"/>
    <property type="match status" value="2"/>
</dbReference>
<accession>Q4STB1</accession>
<feature type="domain" description="Ig-like" evidence="4">
    <location>
        <begin position="301"/>
        <end position="393"/>
    </location>
</feature>
<feature type="non-terminal residue" evidence="6">
    <location>
        <position position="1"/>
    </location>
</feature>
<dbReference type="InterPro" id="IPR013783">
    <property type="entry name" value="Ig-like_fold"/>
</dbReference>
<dbReference type="InterPro" id="IPR003599">
    <property type="entry name" value="Ig_sub"/>
</dbReference>
<reference evidence="6" key="1">
    <citation type="journal article" date="2004" name="Nature">
        <title>Genome duplication in the teleost fish Tetraodon nigroviridis reveals the early vertebrate proto-karyotype.</title>
        <authorList>
            <person name="Jaillon O."/>
            <person name="Aury J.-M."/>
            <person name="Brunet F."/>
            <person name="Petit J.-L."/>
            <person name="Stange-Thomann N."/>
            <person name="Mauceli E."/>
            <person name="Bouneau L."/>
            <person name="Fischer C."/>
            <person name="Ozouf-Costaz C."/>
            <person name="Bernot A."/>
            <person name="Nicaud S."/>
            <person name="Jaffe D."/>
            <person name="Fisher S."/>
            <person name="Lutfalla G."/>
            <person name="Dossat C."/>
            <person name="Segurens B."/>
            <person name="Dasilva C."/>
            <person name="Salanoubat M."/>
            <person name="Levy M."/>
            <person name="Boudet N."/>
            <person name="Castellano S."/>
            <person name="Anthouard V."/>
            <person name="Jubin C."/>
            <person name="Castelli V."/>
            <person name="Katinka M."/>
            <person name="Vacherie B."/>
            <person name="Biemont C."/>
            <person name="Skalli Z."/>
            <person name="Cattolico L."/>
            <person name="Poulain J."/>
            <person name="De Berardinis V."/>
            <person name="Cruaud C."/>
            <person name="Duprat S."/>
            <person name="Brottier P."/>
            <person name="Coutanceau J.-P."/>
            <person name="Gouzy J."/>
            <person name="Parra G."/>
            <person name="Lardier G."/>
            <person name="Chapple C."/>
            <person name="McKernan K.J."/>
            <person name="McEwan P."/>
            <person name="Bosak S."/>
            <person name="Kellis M."/>
            <person name="Volff J.-N."/>
            <person name="Guigo R."/>
            <person name="Zody M.C."/>
            <person name="Mesirov J."/>
            <person name="Lindblad-Toh K."/>
            <person name="Birren B."/>
            <person name="Nusbaum C."/>
            <person name="Kahn D."/>
            <person name="Robinson-Rechavi M."/>
            <person name="Laudet V."/>
            <person name="Schachter V."/>
            <person name="Quetier F."/>
            <person name="Saurin W."/>
            <person name="Scarpelli C."/>
            <person name="Wincker P."/>
            <person name="Lander E.S."/>
            <person name="Weissenbach J."/>
            <person name="Roest Crollius H."/>
        </authorList>
    </citation>
    <scope>NUCLEOTIDE SEQUENCE [LARGE SCALE GENOMIC DNA]</scope>
</reference>
<gene>
    <name evidence="6" type="ORF">GSTENG00013034001</name>
</gene>
<evidence type="ECO:0000256" key="1">
    <source>
        <dbReference type="ARBA" id="ARBA00022737"/>
    </source>
</evidence>
<keyword evidence="2" id="KW-1015">Disulfide bond</keyword>
<dbReference type="InterPro" id="IPR036179">
    <property type="entry name" value="Ig-like_dom_sf"/>
</dbReference>
<dbReference type="InterPro" id="IPR003598">
    <property type="entry name" value="Ig_sub2"/>
</dbReference>
<name>Q4STB1_TETNG</name>
<dbReference type="PROSITE" id="PS50853">
    <property type="entry name" value="FN3"/>
    <property type="match status" value="2"/>
</dbReference>
<organism evidence="6">
    <name type="scientific">Tetraodon nigroviridis</name>
    <name type="common">Spotted green pufferfish</name>
    <name type="synonym">Chelonodon nigroviridis</name>
    <dbReference type="NCBI Taxonomy" id="99883"/>
    <lineage>
        <taxon>Eukaryota</taxon>
        <taxon>Metazoa</taxon>
        <taxon>Chordata</taxon>
        <taxon>Craniata</taxon>
        <taxon>Vertebrata</taxon>
        <taxon>Euteleostomi</taxon>
        <taxon>Actinopterygii</taxon>
        <taxon>Neopterygii</taxon>
        <taxon>Teleostei</taxon>
        <taxon>Neoteleostei</taxon>
        <taxon>Acanthomorphata</taxon>
        <taxon>Eupercaria</taxon>
        <taxon>Tetraodontiformes</taxon>
        <taxon>Tetradontoidea</taxon>
        <taxon>Tetraodontidae</taxon>
        <taxon>Tetraodon</taxon>
    </lineage>
</organism>
<feature type="domain" description="Fibronectin type-III" evidence="5">
    <location>
        <begin position="103"/>
        <end position="199"/>
    </location>
</feature>
<sequence length="495" mass="55130">DVPEFDTEDLCKFSKPVIVRVGQNATFKMSFPPQESLVVSWFREGSEIKDGGGVKIVRELNHSRLLFRDCLRSDAGEIRIQIKNLFGVAEATSQLIVLDRPSPPEAPVETVETTSSIIVIKWNPPRDDGGSAVTNYIIERQQVGQSLWKKLGNVSADKTCFRDRNVTHGKKYNYRIYAENQEGLSDSLETKDSIMAGVMILSGPPGTPKVGSVSKTCINLTWTPPEDDKGMPIIGYLLEKRKKDTTEWIALNDVSDPIEDVKYAVKEVTEGAEYEFRVSAINESGSGDPSPPSAMVCAKNPNLRPCFKDPEDFVVVRAGNSVRVKVCYEAEPPPEITWMKDDEPISPWIQVINTEGMSQLCIPSSKRSDSAIYTIKAKNSVGEALHDIEVRVTVHSPPKGYQLYMTCAVRGCPTPSVSWYLNDVCINSDKNYYITNSCGVCSMYILRVRPTDNGEYKVVALNSLGKAECATKIIVRGKHIRTELTLMICYEIFFN</sequence>
<evidence type="ECO:0000256" key="2">
    <source>
        <dbReference type="ARBA" id="ARBA00023157"/>
    </source>
</evidence>
<dbReference type="PANTHER" id="PTHR14340">
    <property type="entry name" value="MICROFIBRIL-ASSOCIATED GLYCOPROTEIN 3"/>
    <property type="match status" value="1"/>
</dbReference>